<dbReference type="AlphaFoldDB" id="A0A1I4GBS6"/>
<evidence type="ECO:0000313" key="3">
    <source>
        <dbReference type="Proteomes" id="UP000198804"/>
    </source>
</evidence>
<gene>
    <name evidence="2" type="ORF">SAMN04488125_111156</name>
</gene>
<dbReference type="RefSeq" id="WP_091947587.1">
    <property type="nucleotide sequence ID" value="NZ_FOSV01000011.1"/>
</dbReference>
<accession>A0A1I4GBS6</accession>
<dbReference type="STRING" id="414703.SAMN04488125_111156"/>
<evidence type="ECO:0000313" key="2">
    <source>
        <dbReference type="EMBL" id="SFL26611.1"/>
    </source>
</evidence>
<dbReference type="Proteomes" id="UP000198804">
    <property type="component" value="Unassembled WGS sequence"/>
</dbReference>
<dbReference type="EMBL" id="FOSV01000011">
    <property type="protein sequence ID" value="SFL26611.1"/>
    <property type="molecule type" value="Genomic_DNA"/>
</dbReference>
<feature type="domain" description="Hedgehog/Intein (Hint)" evidence="1">
    <location>
        <begin position="128"/>
        <end position="264"/>
    </location>
</feature>
<protein>
    <submittedName>
        <fullName evidence="2">Hint domain-containing protein</fullName>
    </submittedName>
</protein>
<dbReference type="Gene3D" id="2.170.16.10">
    <property type="entry name" value="Hedgehog/Intein (Hint) domain"/>
    <property type="match status" value="1"/>
</dbReference>
<reference evidence="3" key="1">
    <citation type="submission" date="2016-10" db="EMBL/GenBank/DDBJ databases">
        <authorList>
            <person name="Varghese N."/>
            <person name="Submissions S."/>
        </authorList>
    </citation>
    <scope>NUCLEOTIDE SEQUENCE [LARGE SCALE GENOMIC DNA]</scope>
    <source>
        <strain evidence="3">CGMCC 1.6474</strain>
    </source>
</reference>
<organism evidence="2 3">
    <name type="scientific">Methylorubrum salsuginis</name>
    <dbReference type="NCBI Taxonomy" id="414703"/>
    <lineage>
        <taxon>Bacteria</taxon>
        <taxon>Pseudomonadati</taxon>
        <taxon>Pseudomonadota</taxon>
        <taxon>Alphaproteobacteria</taxon>
        <taxon>Hyphomicrobiales</taxon>
        <taxon>Methylobacteriaceae</taxon>
        <taxon>Methylorubrum</taxon>
    </lineage>
</organism>
<dbReference type="InterPro" id="IPR036844">
    <property type="entry name" value="Hint_dom_sf"/>
</dbReference>
<dbReference type="InterPro" id="IPR028992">
    <property type="entry name" value="Hedgehog/Intein_dom"/>
</dbReference>
<dbReference type="Pfam" id="PF13403">
    <property type="entry name" value="Hint_2"/>
    <property type="match status" value="1"/>
</dbReference>
<dbReference type="SUPFAM" id="SSF51294">
    <property type="entry name" value="Hedgehog/intein (Hint) domain"/>
    <property type="match status" value="1"/>
</dbReference>
<dbReference type="OrthoDB" id="7314239at2"/>
<name>A0A1I4GBS6_9HYPH</name>
<evidence type="ECO:0000259" key="1">
    <source>
        <dbReference type="Pfam" id="PF13403"/>
    </source>
</evidence>
<keyword evidence="3" id="KW-1185">Reference proteome</keyword>
<sequence length="468" mass="49328">MSETFVNQSFGTGQAATGVLVANTFTGTNIASGASTITINGNVNLPGSPVTVDANLVGLVGAGLQGTYVGFSQPQGVTEPIYYFSVSPGGLSSPVTVAVSAGQLSTATLLAPVNTTPTVTAPDSQTIVCFASGTRIRTAKGDIRVEELRVGDDVVTSSGARRAIRWLGHRTIACTGRTDLAQVLPVRIARDAFGEGRPARDLLVSPAHAICVDLLGEILVPACRLINGTTITQIAVDEITYWHVELDSHDILLAEGLPAESYVECGNRGFFANTGVIDLDAAPDARPSGPQAFCRPLIEGGPLVEALRERLDAKAVTLGWTLVETPLAELRIVADGRIVRPESHGLSARVRLPADTKDVWLECETSVPAHLGASTDDRALGICLAALTADDGLSLRRTLSAGSPELAEGFYEAGEGHRWTGARARVPASLWQGCRDEFFLRIDLAAPALPRWVDKGHTEAKAELRLVA</sequence>
<proteinExistence type="predicted"/>